<sequence>MTIVIRGTLPVRADKREEAIAAFIAVSEGSESEAGCKTYRFSEDVREPNTFIITEHWDDEAALGGHFQTPHMAAFTAVVGDLLAGAPDVVKYEVSSFGPLHG</sequence>
<reference evidence="2" key="1">
    <citation type="submission" date="2020-05" db="EMBL/GenBank/DDBJ databases">
        <authorList>
            <person name="Chiriac C."/>
            <person name="Salcher M."/>
            <person name="Ghai R."/>
            <person name="Kavagutti S V."/>
        </authorList>
    </citation>
    <scope>NUCLEOTIDE SEQUENCE</scope>
</reference>
<dbReference type="InterPro" id="IPR007138">
    <property type="entry name" value="ABM_dom"/>
</dbReference>
<dbReference type="EMBL" id="CAFBRD010000168">
    <property type="protein sequence ID" value="CAB5078771.1"/>
    <property type="molecule type" value="Genomic_DNA"/>
</dbReference>
<dbReference type="InterPro" id="IPR011008">
    <property type="entry name" value="Dimeric_a/b-barrel"/>
</dbReference>
<dbReference type="InterPro" id="IPR050744">
    <property type="entry name" value="AI-2_Isomerase_LsrG"/>
</dbReference>
<dbReference type="PROSITE" id="PS51725">
    <property type="entry name" value="ABM"/>
    <property type="match status" value="1"/>
</dbReference>
<evidence type="ECO:0000313" key="4">
    <source>
        <dbReference type="EMBL" id="CAB4726649.1"/>
    </source>
</evidence>
<feature type="domain" description="ABM" evidence="1">
    <location>
        <begin position="3"/>
        <end position="94"/>
    </location>
</feature>
<dbReference type="AlphaFoldDB" id="A0A6J6A1U5"/>
<dbReference type="Pfam" id="PF03992">
    <property type="entry name" value="ABM"/>
    <property type="match status" value="1"/>
</dbReference>
<name>A0A6J6A1U5_9ZZZZ</name>
<accession>A0A6J6A1U5</accession>
<gene>
    <name evidence="4" type="ORF">UFOPK2624_02071</name>
    <name evidence="2" type="ORF">UFOPK3331_02235</name>
    <name evidence="5" type="ORF">UFOPK3785_01911</name>
    <name evidence="6" type="ORF">UFOPK3927_01233</name>
    <name evidence="3" type="ORF">UFOPK4201_01658</name>
    <name evidence="7" type="ORF">UFOPK4371_01925</name>
</gene>
<dbReference type="PANTHER" id="PTHR33336">
    <property type="entry name" value="QUINOL MONOOXYGENASE YGIN-RELATED"/>
    <property type="match status" value="1"/>
</dbReference>
<evidence type="ECO:0000313" key="5">
    <source>
        <dbReference type="EMBL" id="CAB4965569.1"/>
    </source>
</evidence>
<dbReference type="EMBL" id="CAEZXY010000170">
    <property type="protein sequence ID" value="CAB4726649.1"/>
    <property type="molecule type" value="Genomic_DNA"/>
</dbReference>
<dbReference type="GO" id="GO:0003824">
    <property type="term" value="F:catalytic activity"/>
    <property type="evidence" value="ECO:0007669"/>
    <property type="project" value="TreeGrafter"/>
</dbReference>
<dbReference type="SUPFAM" id="SSF54909">
    <property type="entry name" value="Dimeric alpha+beta barrel"/>
    <property type="match status" value="1"/>
</dbReference>
<dbReference type="EMBL" id="CAFBNJ010000153">
    <property type="protein sequence ID" value="CAB4965569.1"/>
    <property type="molecule type" value="Genomic_DNA"/>
</dbReference>
<dbReference type="EMBL" id="CAEUNJ010000088">
    <property type="protein sequence ID" value="CAB4372611.1"/>
    <property type="molecule type" value="Genomic_DNA"/>
</dbReference>
<evidence type="ECO:0000259" key="1">
    <source>
        <dbReference type="PROSITE" id="PS51725"/>
    </source>
</evidence>
<dbReference type="PANTHER" id="PTHR33336:SF15">
    <property type="entry name" value="ABM DOMAIN-CONTAINING PROTEIN"/>
    <property type="match status" value="1"/>
</dbReference>
<dbReference type="EMBL" id="CAFBOK010000145">
    <property type="protein sequence ID" value="CAB4989836.1"/>
    <property type="molecule type" value="Genomic_DNA"/>
</dbReference>
<evidence type="ECO:0000313" key="6">
    <source>
        <dbReference type="EMBL" id="CAB4989836.1"/>
    </source>
</evidence>
<evidence type="ECO:0000313" key="7">
    <source>
        <dbReference type="EMBL" id="CAB5078771.1"/>
    </source>
</evidence>
<proteinExistence type="predicted"/>
<protein>
    <submittedName>
        <fullName evidence="2">Unannotated protein</fullName>
    </submittedName>
</protein>
<dbReference type="EMBL" id="CAESAL010000178">
    <property type="protein sequence ID" value="CAB4347466.1"/>
    <property type="molecule type" value="Genomic_DNA"/>
</dbReference>
<evidence type="ECO:0000313" key="2">
    <source>
        <dbReference type="EMBL" id="CAB4347466.1"/>
    </source>
</evidence>
<dbReference type="Gene3D" id="3.30.70.100">
    <property type="match status" value="1"/>
</dbReference>
<organism evidence="2">
    <name type="scientific">freshwater metagenome</name>
    <dbReference type="NCBI Taxonomy" id="449393"/>
    <lineage>
        <taxon>unclassified sequences</taxon>
        <taxon>metagenomes</taxon>
        <taxon>ecological metagenomes</taxon>
    </lineage>
</organism>
<evidence type="ECO:0000313" key="3">
    <source>
        <dbReference type="EMBL" id="CAB4372611.1"/>
    </source>
</evidence>